<dbReference type="InterPro" id="IPR012337">
    <property type="entry name" value="RNaseH-like_sf"/>
</dbReference>
<gene>
    <name evidence="8" type="ORF">GMARGA_LOCUS34681</name>
</gene>
<comment type="subcellular location">
    <subcellularLocation>
        <location evidence="1">Nucleus</location>
    </subcellularLocation>
</comment>
<keyword evidence="2" id="KW-0479">Metal-binding</keyword>
<comment type="caution">
    <text evidence="8">The sequence shown here is derived from an EMBL/GenBank/DDBJ whole genome shotgun (WGS) entry which is preliminary data.</text>
</comment>
<dbReference type="PANTHER" id="PTHR46481">
    <property type="entry name" value="ZINC FINGER BED DOMAIN-CONTAINING PROTEIN 4"/>
    <property type="match status" value="1"/>
</dbReference>
<protein>
    <submittedName>
        <fullName evidence="8">40933_t:CDS:1</fullName>
    </submittedName>
</protein>
<keyword evidence="9" id="KW-1185">Reference proteome</keyword>
<dbReference type="SUPFAM" id="SSF53098">
    <property type="entry name" value="Ribonuclease H-like"/>
    <property type="match status" value="1"/>
</dbReference>
<proteinExistence type="predicted"/>
<evidence type="ECO:0000256" key="4">
    <source>
        <dbReference type="ARBA" id="ARBA00022833"/>
    </source>
</evidence>
<keyword evidence="6" id="KW-0539">Nucleus</keyword>
<keyword evidence="3" id="KW-0863">Zinc-finger</keyword>
<dbReference type="InterPro" id="IPR025525">
    <property type="entry name" value="hAT-like_transposase_RNase-H"/>
</dbReference>
<evidence type="ECO:0000256" key="5">
    <source>
        <dbReference type="ARBA" id="ARBA00023125"/>
    </source>
</evidence>
<evidence type="ECO:0000256" key="6">
    <source>
        <dbReference type="ARBA" id="ARBA00023242"/>
    </source>
</evidence>
<evidence type="ECO:0000256" key="2">
    <source>
        <dbReference type="ARBA" id="ARBA00022723"/>
    </source>
</evidence>
<evidence type="ECO:0000256" key="1">
    <source>
        <dbReference type="ARBA" id="ARBA00004123"/>
    </source>
</evidence>
<dbReference type="PANTHER" id="PTHR46481:SF10">
    <property type="entry name" value="ZINC FINGER BED DOMAIN-CONTAINING PROTEIN 39"/>
    <property type="match status" value="1"/>
</dbReference>
<evidence type="ECO:0000313" key="8">
    <source>
        <dbReference type="EMBL" id="CAG8839951.1"/>
    </source>
</evidence>
<evidence type="ECO:0000256" key="3">
    <source>
        <dbReference type="ARBA" id="ARBA00022771"/>
    </source>
</evidence>
<evidence type="ECO:0000313" key="9">
    <source>
        <dbReference type="Proteomes" id="UP000789901"/>
    </source>
</evidence>
<dbReference type="Pfam" id="PF14372">
    <property type="entry name" value="hAT-like_RNase-H"/>
    <property type="match status" value="1"/>
</dbReference>
<evidence type="ECO:0000259" key="7">
    <source>
        <dbReference type="Pfam" id="PF14372"/>
    </source>
</evidence>
<organism evidence="8 9">
    <name type="scientific">Gigaspora margarita</name>
    <dbReference type="NCBI Taxonomy" id="4874"/>
    <lineage>
        <taxon>Eukaryota</taxon>
        <taxon>Fungi</taxon>
        <taxon>Fungi incertae sedis</taxon>
        <taxon>Mucoromycota</taxon>
        <taxon>Glomeromycotina</taxon>
        <taxon>Glomeromycetes</taxon>
        <taxon>Diversisporales</taxon>
        <taxon>Gigasporaceae</taxon>
        <taxon>Gigaspora</taxon>
    </lineage>
</organism>
<feature type="domain" description="hAT-like transposase RNase-H fold" evidence="7">
    <location>
        <begin position="175"/>
        <end position="218"/>
    </location>
</feature>
<dbReference type="InterPro" id="IPR052035">
    <property type="entry name" value="ZnF_BED_domain_contain"/>
</dbReference>
<accession>A0ABN7WTD9</accession>
<reference evidence="8 9" key="1">
    <citation type="submission" date="2021-06" db="EMBL/GenBank/DDBJ databases">
        <authorList>
            <person name="Kallberg Y."/>
            <person name="Tangrot J."/>
            <person name="Rosling A."/>
        </authorList>
    </citation>
    <scope>NUCLEOTIDE SEQUENCE [LARGE SCALE GENOMIC DNA]</scope>
    <source>
        <strain evidence="8 9">120-4 pot B 10/14</strain>
    </source>
</reference>
<dbReference type="Proteomes" id="UP000789901">
    <property type="component" value="Unassembled WGS sequence"/>
</dbReference>
<name>A0ABN7WTD9_GIGMA</name>
<dbReference type="EMBL" id="CAJVQB010061664">
    <property type="protein sequence ID" value="CAG8839951.1"/>
    <property type="molecule type" value="Genomic_DNA"/>
</dbReference>
<keyword evidence="4" id="KW-0862">Zinc</keyword>
<sequence length="264" mass="29887">MVHWIDNKWQINKILLDICMLPHPHTGEEIDLQLRSVFVAFNITDKILCATTNSGSNITSAMQLLKKTFILQNHLFHFLPRYCLAHILNLIVTSGLSPIKASIEKVCNLVKTISSSLSLTQELKELRQSVGEGEAIQKISQDVSTCTYTMLDILILLIDDIVDTVLLYIQSLTGPEFLEVAATQMLDKIQKYTNEIYDKTAFIAAILDPQIKLDLIPDDINTEKNCVIFNNIFRMEYSALSFNNSSTNSELLNLTYTEKIAQKK</sequence>
<keyword evidence="5" id="KW-0238">DNA-binding</keyword>